<dbReference type="AlphaFoldDB" id="A0A9X4QNI1"/>
<evidence type="ECO:0000256" key="3">
    <source>
        <dbReference type="ARBA" id="ARBA00022475"/>
    </source>
</evidence>
<dbReference type="RefSeq" id="WP_277566241.1">
    <property type="nucleotide sequence ID" value="NZ_JAPDHZ010000003.1"/>
</dbReference>
<keyword evidence="4 7" id="KW-0812">Transmembrane</keyword>
<sequence>MNNRQVGCTAKLAASYAFLIALCALSLFPGIWIVMSSLKVGNSLFSDTLIPRTFTFAHYEELFRKTQYATWAQNTLKVAILSTLLGTFLLLLSSYAISRYRFAGRKTSLTVLLVLQIFPGFMAMIAIYVLLNTMGLLNSHWALILVYSSGAVITHVFVAKGFFDTIPKSLEDAAKIDGAGHLRVFFAIMVPLSTPMLTYASLMIFYGSFVDFIFADLILRTEDQRTLAVGLYRMVNQRNSTEFTLFAAGAVLVAIPITALFFFLQRFLVDGLTAGANKG</sequence>
<evidence type="ECO:0000313" key="9">
    <source>
        <dbReference type="EMBL" id="MDG0792442.1"/>
    </source>
</evidence>
<feature type="domain" description="ABC transmembrane type-1" evidence="8">
    <location>
        <begin position="72"/>
        <end position="264"/>
    </location>
</feature>
<feature type="transmembrane region" description="Helical" evidence="7">
    <location>
        <begin position="141"/>
        <end position="163"/>
    </location>
</feature>
<dbReference type="Pfam" id="PF00528">
    <property type="entry name" value="BPD_transp_1"/>
    <property type="match status" value="1"/>
</dbReference>
<comment type="caution">
    <text evidence="9">The sequence shown here is derived from an EMBL/GenBank/DDBJ whole genome shotgun (WGS) entry which is preliminary data.</text>
</comment>
<evidence type="ECO:0000256" key="4">
    <source>
        <dbReference type="ARBA" id="ARBA00022692"/>
    </source>
</evidence>
<proteinExistence type="inferred from homology"/>
<dbReference type="GO" id="GO:0042956">
    <property type="term" value="P:maltodextrin transmembrane transport"/>
    <property type="evidence" value="ECO:0007669"/>
    <property type="project" value="TreeGrafter"/>
</dbReference>
<gene>
    <name evidence="9" type="ORF">OMP38_17345</name>
</gene>
<dbReference type="GO" id="GO:0015423">
    <property type="term" value="F:ABC-type maltose transporter activity"/>
    <property type="evidence" value="ECO:0007669"/>
    <property type="project" value="TreeGrafter"/>
</dbReference>
<dbReference type="PROSITE" id="PS50928">
    <property type="entry name" value="ABC_TM1"/>
    <property type="match status" value="1"/>
</dbReference>
<keyword evidence="6 7" id="KW-0472">Membrane</keyword>
<dbReference type="InterPro" id="IPR035906">
    <property type="entry name" value="MetI-like_sf"/>
</dbReference>
<keyword evidence="5 7" id="KW-1133">Transmembrane helix</keyword>
<feature type="transmembrane region" description="Helical" evidence="7">
    <location>
        <begin position="243"/>
        <end position="264"/>
    </location>
</feature>
<name>A0A9X4QNI1_9BACL</name>
<evidence type="ECO:0000256" key="2">
    <source>
        <dbReference type="ARBA" id="ARBA00022448"/>
    </source>
</evidence>
<dbReference type="InterPro" id="IPR000515">
    <property type="entry name" value="MetI-like"/>
</dbReference>
<feature type="transmembrane region" description="Helical" evidence="7">
    <location>
        <begin position="184"/>
        <end position="206"/>
    </location>
</feature>
<dbReference type="Proteomes" id="UP001153387">
    <property type="component" value="Unassembled WGS sequence"/>
</dbReference>
<dbReference type="GO" id="GO:0005886">
    <property type="term" value="C:plasma membrane"/>
    <property type="evidence" value="ECO:0007669"/>
    <property type="project" value="UniProtKB-SubCell"/>
</dbReference>
<feature type="transmembrane region" description="Helical" evidence="7">
    <location>
        <begin position="109"/>
        <end position="129"/>
    </location>
</feature>
<accession>A0A9X4QNI1</accession>
<keyword evidence="10" id="KW-1185">Reference proteome</keyword>
<comment type="similarity">
    <text evidence="7">Belongs to the binding-protein-dependent transport system permease family.</text>
</comment>
<evidence type="ECO:0000256" key="7">
    <source>
        <dbReference type="RuleBase" id="RU363032"/>
    </source>
</evidence>
<reference evidence="9 10" key="1">
    <citation type="submission" date="2022-10" db="EMBL/GenBank/DDBJ databases">
        <title>Comparative genomic analysis of Cohnella hashimotonis sp. nov., isolated from the International Space Station.</title>
        <authorList>
            <person name="Simpson A."/>
            <person name="Venkateswaran K."/>
        </authorList>
    </citation>
    <scope>NUCLEOTIDE SEQUENCE [LARGE SCALE GENOMIC DNA]</scope>
    <source>
        <strain evidence="9 10">DSM 18997</strain>
    </source>
</reference>
<evidence type="ECO:0000313" key="10">
    <source>
        <dbReference type="Proteomes" id="UP001153387"/>
    </source>
</evidence>
<dbReference type="Gene3D" id="1.10.3720.10">
    <property type="entry name" value="MetI-like"/>
    <property type="match status" value="1"/>
</dbReference>
<dbReference type="PANTHER" id="PTHR32243">
    <property type="entry name" value="MALTOSE TRANSPORT SYSTEM PERMEASE-RELATED"/>
    <property type="match status" value="1"/>
</dbReference>
<comment type="subcellular location">
    <subcellularLocation>
        <location evidence="1 7">Cell membrane</location>
        <topology evidence="1 7">Multi-pass membrane protein</topology>
    </subcellularLocation>
</comment>
<dbReference type="CDD" id="cd06261">
    <property type="entry name" value="TM_PBP2"/>
    <property type="match status" value="1"/>
</dbReference>
<keyword evidence="2 7" id="KW-0813">Transport</keyword>
<dbReference type="PANTHER" id="PTHR32243:SF34">
    <property type="entry name" value="GALACTOOLIGOSACCHARIDES TRANSPORT SYSTEM PERMEASE PROTEIN GANQ"/>
    <property type="match status" value="1"/>
</dbReference>
<evidence type="ECO:0000256" key="1">
    <source>
        <dbReference type="ARBA" id="ARBA00004651"/>
    </source>
</evidence>
<feature type="transmembrane region" description="Helical" evidence="7">
    <location>
        <begin position="12"/>
        <end position="35"/>
    </location>
</feature>
<keyword evidence="3" id="KW-1003">Cell membrane</keyword>
<organism evidence="9 10">
    <name type="scientific">Cohnella ginsengisoli</name>
    <dbReference type="NCBI Taxonomy" id="425004"/>
    <lineage>
        <taxon>Bacteria</taxon>
        <taxon>Bacillati</taxon>
        <taxon>Bacillota</taxon>
        <taxon>Bacilli</taxon>
        <taxon>Bacillales</taxon>
        <taxon>Paenibacillaceae</taxon>
        <taxon>Cohnella</taxon>
    </lineage>
</organism>
<evidence type="ECO:0000256" key="6">
    <source>
        <dbReference type="ARBA" id="ARBA00023136"/>
    </source>
</evidence>
<dbReference type="InterPro" id="IPR050901">
    <property type="entry name" value="BP-dep_ABC_trans_perm"/>
</dbReference>
<feature type="transmembrane region" description="Helical" evidence="7">
    <location>
        <begin position="78"/>
        <end position="97"/>
    </location>
</feature>
<evidence type="ECO:0000256" key="5">
    <source>
        <dbReference type="ARBA" id="ARBA00022989"/>
    </source>
</evidence>
<protein>
    <submittedName>
        <fullName evidence="9">Sugar ABC transporter permease</fullName>
    </submittedName>
</protein>
<evidence type="ECO:0000259" key="8">
    <source>
        <dbReference type="PROSITE" id="PS50928"/>
    </source>
</evidence>
<dbReference type="SUPFAM" id="SSF161098">
    <property type="entry name" value="MetI-like"/>
    <property type="match status" value="1"/>
</dbReference>
<dbReference type="EMBL" id="JAPDHZ010000003">
    <property type="protein sequence ID" value="MDG0792442.1"/>
    <property type="molecule type" value="Genomic_DNA"/>
</dbReference>